<dbReference type="InterPro" id="IPR032675">
    <property type="entry name" value="LRR_dom_sf"/>
</dbReference>
<gene>
    <name evidence="25" type="ORF">K2173_010815</name>
</gene>
<evidence type="ECO:0000256" key="12">
    <source>
        <dbReference type="ARBA" id="ARBA00022737"/>
    </source>
</evidence>
<comment type="similarity">
    <text evidence="3">Belongs to the protein kinase superfamily. Ser/Thr protein kinase family.</text>
</comment>
<evidence type="ECO:0000256" key="23">
    <source>
        <dbReference type="SAM" id="Phobius"/>
    </source>
</evidence>
<organism evidence="25 26">
    <name type="scientific">Erythroxylum novogranatense</name>
    <dbReference type="NCBI Taxonomy" id="1862640"/>
    <lineage>
        <taxon>Eukaryota</taxon>
        <taxon>Viridiplantae</taxon>
        <taxon>Streptophyta</taxon>
        <taxon>Embryophyta</taxon>
        <taxon>Tracheophyta</taxon>
        <taxon>Spermatophyta</taxon>
        <taxon>Magnoliopsida</taxon>
        <taxon>eudicotyledons</taxon>
        <taxon>Gunneridae</taxon>
        <taxon>Pentapetalae</taxon>
        <taxon>rosids</taxon>
        <taxon>fabids</taxon>
        <taxon>Malpighiales</taxon>
        <taxon>Erythroxylaceae</taxon>
        <taxon>Erythroxylum</taxon>
    </lineage>
</organism>
<dbReference type="InterPro" id="IPR001611">
    <property type="entry name" value="Leu-rich_rpt"/>
</dbReference>
<keyword evidence="16 23" id="KW-1133">Transmembrane helix</keyword>
<name>A0AAV8T1H6_9ROSI</name>
<evidence type="ECO:0000256" key="3">
    <source>
        <dbReference type="ARBA" id="ARBA00008684"/>
    </source>
</evidence>
<dbReference type="Gene3D" id="3.30.200.20">
    <property type="entry name" value="Phosphorylase Kinase, domain 1"/>
    <property type="match status" value="1"/>
</dbReference>
<keyword evidence="12" id="KW-0677">Repeat</keyword>
<keyword evidence="13 22" id="KW-0547">Nucleotide-binding</keyword>
<dbReference type="SMART" id="SM00369">
    <property type="entry name" value="LRR_TYP"/>
    <property type="match status" value="7"/>
</dbReference>
<evidence type="ECO:0000256" key="16">
    <source>
        <dbReference type="ARBA" id="ARBA00022989"/>
    </source>
</evidence>
<comment type="catalytic activity">
    <reaction evidence="20">
        <text>L-threonyl-[protein] + ATP = O-phospho-L-threonyl-[protein] + ADP + H(+)</text>
        <dbReference type="Rhea" id="RHEA:46608"/>
        <dbReference type="Rhea" id="RHEA-COMP:11060"/>
        <dbReference type="Rhea" id="RHEA-COMP:11605"/>
        <dbReference type="ChEBI" id="CHEBI:15378"/>
        <dbReference type="ChEBI" id="CHEBI:30013"/>
        <dbReference type="ChEBI" id="CHEBI:30616"/>
        <dbReference type="ChEBI" id="CHEBI:61977"/>
        <dbReference type="ChEBI" id="CHEBI:456216"/>
        <dbReference type="EC" id="2.7.11.1"/>
    </reaction>
</comment>
<dbReference type="SUPFAM" id="SSF56112">
    <property type="entry name" value="Protein kinase-like (PK-like)"/>
    <property type="match status" value="1"/>
</dbReference>
<keyword evidence="8" id="KW-0433">Leucine-rich repeat</keyword>
<dbReference type="Pfam" id="PF13855">
    <property type="entry name" value="LRR_8"/>
    <property type="match status" value="1"/>
</dbReference>
<keyword evidence="19" id="KW-0325">Glycoprotein</keyword>
<evidence type="ECO:0000256" key="1">
    <source>
        <dbReference type="ARBA" id="ARBA00004162"/>
    </source>
</evidence>
<sequence length="1024" mass="112206">MKFFSVRLLVWLQLQVIFFFLINLQWLKTHAAENDTDRLALIKFREGIISDPRGVFNSWNESLPFCSWFGVSCSQKQQRVTSLILEGRSLLGTISPYIGNLSFLRNLSLQNNSLRGDIPQELGSVFALQEIRLNNNSIGGEIPVNLSRCSLLRRLDLFYNNISGRIPSELGSLPILELLRLGSNKLSGEIPPSLGNLSSLTYFTAPYNSLYGTIPDSFGRLKRLNFLSVGNNLLSGTIPPSLFNISSISTISLPKNQLRGSLPDNIGFTLPNLQHFSLGGNGFSGPIPASLSNSSQLQQVDLPFNEFVGQVPNLGNSQNLWWLNLGINRLGGDSAQDLTFLTSLINCSNLQILDISYNHFQGVLPGSLSNLSVQLSDLYLGGNQFSGNIPMELDNLINLTILGMEVNLFTGVFPSYFGKFQKLQGLALNGNKLSGLIPPSIGNLSQLIELYLQENNFEGSIPSSIGDCQNLQSLDISRNNLNGAIPSQVFSLSSLTQLLNLSGNLFSATLPAEVGKLTNINTMDISENNITGEIPSTIGDCSSLENLYLQGNAFQGPIPSSLSLLKGLQRVDFSRNNLTGEIPQDLVKITFLEYMNVSFNNLEGEVSTMGVFSNASAISLVGNKKLCGGVSELNLPKCPNKAKKKGLSLALKLTIIIVCSLMAVLLLLAILAISRVRRSKRKTPSETTITSTGHLLKVTYKELCQATDEFSSANLIGYGGFGSVYKGVLSQVEGPVAIKVLNLQVKGASKSFTSECKALASIRHRNLVKIITYCSSLDYKRNEFKALVFEFMPNGSLENWLHPELGNQNPPRILKLLERLNIAIDVASALYYLHDLCESPIIHCDLKPGNVLLDCNMVGHVSDFGMARILSTIHGVSKTQTSSIGLKGTIGYAPPEYGMGGEASKEGDVYSYGVLLLEMFSGKRPTDQMLKDGLNLHEYVNSGLPDKVLQIMDQTVLQKTKGTEMDQDHEESCERRIVPKNLKKCVSLLLGIGVRCSAESPRDRMKMVDVIRELHLIKEALFEP</sequence>
<evidence type="ECO:0000256" key="19">
    <source>
        <dbReference type="ARBA" id="ARBA00023180"/>
    </source>
</evidence>
<accession>A0AAV8T1H6</accession>
<evidence type="ECO:0000256" key="11">
    <source>
        <dbReference type="ARBA" id="ARBA00022729"/>
    </source>
</evidence>
<reference evidence="25 26" key="1">
    <citation type="submission" date="2021-09" db="EMBL/GenBank/DDBJ databases">
        <title>Genomic insights and catalytic innovation underlie evolution of tropane alkaloids biosynthesis.</title>
        <authorList>
            <person name="Wang Y.-J."/>
            <person name="Tian T."/>
            <person name="Huang J.-P."/>
            <person name="Huang S.-X."/>
        </authorList>
    </citation>
    <scope>NUCLEOTIDE SEQUENCE [LARGE SCALE GENOMIC DNA]</scope>
    <source>
        <strain evidence="25">KIB-2018</strain>
        <tissue evidence="25">Leaf</tissue>
    </source>
</reference>
<comment type="catalytic activity">
    <reaction evidence="21">
        <text>L-seryl-[protein] + ATP = O-phospho-L-seryl-[protein] + ADP + H(+)</text>
        <dbReference type="Rhea" id="RHEA:17989"/>
        <dbReference type="Rhea" id="RHEA-COMP:9863"/>
        <dbReference type="Rhea" id="RHEA-COMP:11604"/>
        <dbReference type="ChEBI" id="CHEBI:15378"/>
        <dbReference type="ChEBI" id="CHEBI:29999"/>
        <dbReference type="ChEBI" id="CHEBI:30616"/>
        <dbReference type="ChEBI" id="CHEBI:83421"/>
        <dbReference type="ChEBI" id="CHEBI:456216"/>
        <dbReference type="EC" id="2.7.11.1"/>
    </reaction>
</comment>
<evidence type="ECO:0000313" key="26">
    <source>
        <dbReference type="Proteomes" id="UP001159364"/>
    </source>
</evidence>
<evidence type="ECO:0000256" key="22">
    <source>
        <dbReference type="PROSITE-ProRule" id="PRU10141"/>
    </source>
</evidence>
<dbReference type="PROSITE" id="PS00107">
    <property type="entry name" value="PROTEIN_KINASE_ATP"/>
    <property type="match status" value="1"/>
</dbReference>
<evidence type="ECO:0000256" key="8">
    <source>
        <dbReference type="ARBA" id="ARBA00022614"/>
    </source>
</evidence>
<keyword evidence="7" id="KW-0597">Phosphoprotein</keyword>
<keyword evidence="15 22" id="KW-0067">ATP-binding</keyword>
<evidence type="ECO:0000256" key="20">
    <source>
        <dbReference type="ARBA" id="ARBA00047899"/>
    </source>
</evidence>
<evidence type="ECO:0000259" key="24">
    <source>
        <dbReference type="PROSITE" id="PS50011"/>
    </source>
</evidence>
<keyword evidence="9" id="KW-0808">Transferase</keyword>
<feature type="domain" description="Protein kinase" evidence="24">
    <location>
        <begin position="710"/>
        <end position="1022"/>
    </location>
</feature>
<feature type="transmembrane region" description="Helical" evidence="23">
    <location>
        <begin position="649"/>
        <end position="673"/>
    </location>
</feature>
<dbReference type="InterPro" id="IPR000719">
    <property type="entry name" value="Prot_kinase_dom"/>
</dbReference>
<evidence type="ECO:0000256" key="15">
    <source>
        <dbReference type="ARBA" id="ARBA00022840"/>
    </source>
</evidence>
<dbReference type="Pfam" id="PF00560">
    <property type="entry name" value="LRR_1"/>
    <property type="match status" value="10"/>
</dbReference>
<dbReference type="GO" id="GO:0004674">
    <property type="term" value="F:protein serine/threonine kinase activity"/>
    <property type="evidence" value="ECO:0007669"/>
    <property type="project" value="UniProtKB-KW"/>
</dbReference>
<dbReference type="Gene3D" id="1.10.510.10">
    <property type="entry name" value="Transferase(Phosphotransferase) domain 1"/>
    <property type="match status" value="1"/>
</dbReference>
<dbReference type="GO" id="GO:0005524">
    <property type="term" value="F:ATP binding"/>
    <property type="evidence" value="ECO:0007669"/>
    <property type="project" value="UniProtKB-UniRule"/>
</dbReference>
<comment type="subcellular location">
    <subcellularLocation>
        <location evidence="1">Cell membrane</location>
        <topology evidence="1">Single-pass membrane protein</topology>
    </subcellularLocation>
    <subcellularLocation>
        <location evidence="2">Membrane</location>
        <topology evidence="2">Single-pass type I membrane protein</topology>
    </subcellularLocation>
</comment>
<dbReference type="InterPro" id="IPR001245">
    <property type="entry name" value="Ser-Thr/Tyr_kinase_cat_dom"/>
</dbReference>
<keyword evidence="17 23" id="KW-0472">Membrane</keyword>
<keyword evidence="11" id="KW-0732">Signal</keyword>
<dbReference type="PROSITE" id="PS00108">
    <property type="entry name" value="PROTEIN_KINASE_ST"/>
    <property type="match status" value="1"/>
</dbReference>
<dbReference type="InterPro" id="IPR013210">
    <property type="entry name" value="LRR_N_plant-typ"/>
</dbReference>
<evidence type="ECO:0000256" key="5">
    <source>
        <dbReference type="ARBA" id="ARBA00022475"/>
    </source>
</evidence>
<dbReference type="FunFam" id="3.80.10.10:FF:000095">
    <property type="entry name" value="LRR receptor-like serine/threonine-protein kinase GSO1"/>
    <property type="match status" value="1"/>
</dbReference>
<keyword evidence="14" id="KW-0418">Kinase</keyword>
<keyword evidence="18" id="KW-0675">Receptor</keyword>
<dbReference type="GO" id="GO:0005886">
    <property type="term" value="C:plasma membrane"/>
    <property type="evidence" value="ECO:0007669"/>
    <property type="project" value="UniProtKB-SubCell"/>
</dbReference>
<dbReference type="Pfam" id="PF07714">
    <property type="entry name" value="PK_Tyr_Ser-Thr"/>
    <property type="match status" value="1"/>
</dbReference>
<keyword evidence="26" id="KW-1185">Reference proteome</keyword>
<keyword evidence="10 23" id="KW-0812">Transmembrane</keyword>
<keyword evidence="5" id="KW-1003">Cell membrane</keyword>
<dbReference type="SMART" id="SM00220">
    <property type="entry name" value="S_TKc"/>
    <property type="match status" value="1"/>
</dbReference>
<evidence type="ECO:0000313" key="25">
    <source>
        <dbReference type="EMBL" id="KAJ8759959.1"/>
    </source>
</evidence>
<dbReference type="Proteomes" id="UP001159364">
    <property type="component" value="Linkage Group LG07"/>
</dbReference>
<comment type="caution">
    <text evidence="25">The sequence shown here is derived from an EMBL/GenBank/DDBJ whole genome shotgun (WGS) entry which is preliminary data.</text>
</comment>
<dbReference type="EC" id="2.7.11.1" evidence="4"/>
<dbReference type="InterPro" id="IPR003591">
    <property type="entry name" value="Leu-rich_rpt_typical-subtyp"/>
</dbReference>
<dbReference type="Pfam" id="PF08263">
    <property type="entry name" value="LRRNT_2"/>
    <property type="match status" value="1"/>
</dbReference>
<dbReference type="FunFam" id="3.30.200.20:FF:000432">
    <property type="entry name" value="LRR receptor-like serine/threonine-protein kinase EFR"/>
    <property type="match status" value="1"/>
</dbReference>
<evidence type="ECO:0000256" key="9">
    <source>
        <dbReference type="ARBA" id="ARBA00022679"/>
    </source>
</evidence>
<dbReference type="SUPFAM" id="SSF52058">
    <property type="entry name" value="L domain-like"/>
    <property type="match status" value="2"/>
</dbReference>
<evidence type="ECO:0000256" key="7">
    <source>
        <dbReference type="ARBA" id="ARBA00022553"/>
    </source>
</evidence>
<dbReference type="FunFam" id="1.10.510.10:FF:000358">
    <property type="entry name" value="Putative leucine-rich repeat receptor-like serine/threonine-protein kinase"/>
    <property type="match status" value="1"/>
</dbReference>
<dbReference type="InterPro" id="IPR008271">
    <property type="entry name" value="Ser/Thr_kinase_AS"/>
</dbReference>
<evidence type="ECO:0000256" key="21">
    <source>
        <dbReference type="ARBA" id="ARBA00048679"/>
    </source>
</evidence>
<dbReference type="PANTHER" id="PTHR27008">
    <property type="entry name" value="OS04G0122200 PROTEIN"/>
    <property type="match status" value="1"/>
</dbReference>
<dbReference type="FunFam" id="3.80.10.10:FF:000288">
    <property type="entry name" value="LRR receptor-like serine/threonine-protein kinase EFR"/>
    <property type="match status" value="1"/>
</dbReference>
<dbReference type="PANTHER" id="PTHR27008:SF592">
    <property type="entry name" value="LEUCINE-RICH REPEAT RECEPTOR-LIKE PROTEIN KINASE FAMILY PROTEIN-RELATED"/>
    <property type="match status" value="1"/>
</dbReference>
<dbReference type="InterPro" id="IPR051809">
    <property type="entry name" value="Plant_receptor-like_S/T_kinase"/>
</dbReference>
<keyword evidence="6" id="KW-0723">Serine/threonine-protein kinase</keyword>
<dbReference type="Gene3D" id="3.80.10.10">
    <property type="entry name" value="Ribonuclease Inhibitor"/>
    <property type="match status" value="3"/>
</dbReference>
<feature type="binding site" evidence="22">
    <location>
        <position position="739"/>
    </location>
    <ligand>
        <name>ATP</name>
        <dbReference type="ChEBI" id="CHEBI:30616"/>
    </ligand>
</feature>
<dbReference type="AlphaFoldDB" id="A0AAV8T1H6"/>
<evidence type="ECO:0000256" key="4">
    <source>
        <dbReference type="ARBA" id="ARBA00012513"/>
    </source>
</evidence>
<evidence type="ECO:0000256" key="6">
    <source>
        <dbReference type="ARBA" id="ARBA00022527"/>
    </source>
</evidence>
<evidence type="ECO:0000256" key="2">
    <source>
        <dbReference type="ARBA" id="ARBA00004479"/>
    </source>
</evidence>
<evidence type="ECO:0000256" key="17">
    <source>
        <dbReference type="ARBA" id="ARBA00023136"/>
    </source>
</evidence>
<dbReference type="InterPro" id="IPR011009">
    <property type="entry name" value="Kinase-like_dom_sf"/>
</dbReference>
<evidence type="ECO:0000256" key="13">
    <source>
        <dbReference type="ARBA" id="ARBA00022741"/>
    </source>
</evidence>
<proteinExistence type="inferred from homology"/>
<dbReference type="InterPro" id="IPR017441">
    <property type="entry name" value="Protein_kinase_ATP_BS"/>
</dbReference>
<protein>
    <recommendedName>
        <fullName evidence="4">non-specific serine/threonine protein kinase</fullName>
        <ecNumber evidence="4">2.7.11.1</ecNumber>
    </recommendedName>
</protein>
<dbReference type="PROSITE" id="PS50011">
    <property type="entry name" value="PROTEIN_KINASE_DOM"/>
    <property type="match status" value="1"/>
</dbReference>
<dbReference type="EMBL" id="JAIWQS010000007">
    <property type="protein sequence ID" value="KAJ8759959.1"/>
    <property type="molecule type" value="Genomic_DNA"/>
</dbReference>
<evidence type="ECO:0000256" key="18">
    <source>
        <dbReference type="ARBA" id="ARBA00023170"/>
    </source>
</evidence>
<evidence type="ECO:0000256" key="14">
    <source>
        <dbReference type="ARBA" id="ARBA00022777"/>
    </source>
</evidence>
<evidence type="ECO:0000256" key="10">
    <source>
        <dbReference type="ARBA" id="ARBA00022692"/>
    </source>
</evidence>